<keyword evidence="3" id="KW-0050">Antiport</keyword>
<feature type="transmembrane region" description="Helical" evidence="9">
    <location>
        <begin position="364"/>
        <end position="389"/>
    </location>
</feature>
<feature type="transmembrane region" description="Helical" evidence="9">
    <location>
        <begin position="198"/>
        <end position="221"/>
    </location>
</feature>
<evidence type="ECO:0000313" key="11">
    <source>
        <dbReference type="EMBL" id="MBC8575996.1"/>
    </source>
</evidence>
<comment type="similarity">
    <text evidence="8">Belongs to the NhaC Na(+)/H(+) (TC 2.A.35) antiporter family.</text>
</comment>
<organism evidence="11 12">
    <name type="scientific">Yanshouia hominis</name>
    <dbReference type="NCBI Taxonomy" id="2763673"/>
    <lineage>
        <taxon>Bacteria</taxon>
        <taxon>Bacillati</taxon>
        <taxon>Bacillota</taxon>
        <taxon>Clostridia</taxon>
        <taxon>Eubacteriales</taxon>
        <taxon>Oscillospiraceae</taxon>
        <taxon>Yanshouia</taxon>
    </lineage>
</organism>
<gene>
    <name evidence="11" type="primary">nhaC</name>
    <name evidence="11" type="ORF">H8717_06185</name>
</gene>
<feature type="transmembrane region" description="Helical" evidence="9">
    <location>
        <begin position="15"/>
        <end position="35"/>
    </location>
</feature>
<evidence type="ECO:0000259" key="10">
    <source>
        <dbReference type="Pfam" id="PF03553"/>
    </source>
</evidence>
<comment type="subcellular location">
    <subcellularLocation>
        <location evidence="1">Cell membrane</location>
        <topology evidence="1">Multi-pass membrane protein</topology>
    </subcellularLocation>
</comment>
<feature type="transmembrane region" description="Helical" evidence="9">
    <location>
        <begin position="80"/>
        <end position="107"/>
    </location>
</feature>
<evidence type="ECO:0000256" key="2">
    <source>
        <dbReference type="ARBA" id="ARBA00022448"/>
    </source>
</evidence>
<protein>
    <submittedName>
        <fullName evidence="11">Na+/H+ antiporter NhaC</fullName>
    </submittedName>
</protein>
<evidence type="ECO:0000256" key="1">
    <source>
        <dbReference type="ARBA" id="ARBA00004651"/>
    </source>
</evidence>
<keyword evidence="7 9" id="KW-0472">Membrane</keyword>
<evidence type="ECO:0000256" key="3">
    <source>
        <dbReference type="ARBA" id="ARBA00022449"/>
    </source>
</evidence>
<proteinExistence type="inferred from homology"/>
<dbReference type="NCBIfam" id="TIGR00931">
    <property type="entry name" value="antiport_nhaC"/>
    <property type="match status" value="1"/>
</dbReference>
<feature type="transmembrane region" description="Helical" evidence="9">
    <location>
        <begin position="241"/>
        <end position="260"/>
    </location>
</feature>
<feature type="transmembrane region" description="Helical" evidence="9">
    <location>
        <begin position="140"/>
        <end position="168"/>
    </location>
</feature>
<dbReference type="InterPro" id="IPR004770">
    <property type="entry name" value="Na/H_antiport_NhaC"/>
</dbReference>
<feature type="transmembrane region" description="Helical" evidence="9">
    <location>
        <begin position="114"/>
        <end position="134"/>
    </location>
</feature>
<dbReference type="InterPro" id="IPR018461">
    <property type="entry name" value="Na/H_Antiport_NhaC-like_C"/>
</dbReference>
<evidence type="ECO:0000313" key="12">
    <source>
        <dbReference type="Proteomes" id="UP000658131"/>
    </source>
</evidence>
<evidence type="ECO:0000256" key="4">
    <source>
        <dbReference type="ARBA" id="ARBA00022475"/>
    </source>
</evidence>
<dbReference type="Proteomes" id="UP000658131">
    <property type="component" value="Unassembled WGS sequence"/>
</dbReference>
<feature type="transmembrane region" description="Helical" evidence="9">
    <location>
        <begin position="324"/>
        <end position="344"/>
    </location>
</feature>
<feature type="domain" description="Na+/H+ antiporter NhaC-like C-terminal" evidence="10">
    <location>
        <begin position="165"/>
        <end position="467"/>
    </location>
</feature>
<dbReference type="EMBL" id="JACRTB010000008">
    <property type="protein sequence ID" value="MBC8575996.1"/>
    <property type="molecule type" value="Genomic_DNA"/>
</dbReference>
<keyword evidence="4" id="KW-1003">Cell membrane</keyword>
<dbReference type="RefSeq" id="WP_262399559.1">
    <property type="nucleotide sequence ID" value="NZ_JACRTB010000008.1"/>
</dbReference>
<name>A0ABR7NHW0_9FIRM</name>
<keyword evidence="6 9" id="KW-1133">Transmembrane helix</keyword>
<keyword evidence="5 9" id="KW-0812">Transmembrane</keyword>
<evidence type="ECO:0000256" key="7">
    <source>
        <dbReference type="ARBA" id="ARBA00023136"/>
    </source>
</evidence>
<feature type="transmembrane region" description="Helical" evidence="9">
    <location>
        <begin position="267"/>
        <end position="285"/>
    </location>
</feature>
<dbReference type="PANTHER" id="PTHR33451:SF3">
    <property type="entry name" value="MALATE-2H(+)_NA(+)-LACTATE ANTIPORTER"/>
    <property type="match status" value="1"/>
</dbReference>
<dbReference type="PANTHER" id="PTHR33451">
    <property type="entry name" value="MALATE-2H(+)/NA(+)-LACTATE ANTIPORTER"/>
    <property type="match status" value="1"/>
</dbReference>
<reference evidence="11 12" key="1">
    <citation type="submission" date="2020-08" db="EMBL/GenBank/DDBJ databases">
        <title>Genome public.</title>
        <authorList>
            <person name="Liu C."/>
            <person name="Sun Q."/>
        </authorList>
    </citation>
    <scope>NUCLEOTIDE SEQUENCE [LARGE SCALE GENOMIC DNA]</scope>
    <source>
        <strain evidence="11 12">BX1</strain>
    </source>
</reference>
<evidence type="ECO:0000256" key="8">
    <source>
        <dbReference type="ARBA" id="ARBA00038435"/>
    </source>
</evidence>
<comment type="caution">
    <text evidence="11">The sequence shown here is derived from an EMBL/GenBank/DDBJ whole genome shotgun (WGS) entry which is preliminary data.</text>
</comment>
<dbReference type="Pfam" id="PF03553">
    <property type="entry name" value="Na_H_antiporter"/>
    <property type="match status" value="1"/>
</dbReference>
<keyword evidence="2" id="KW-0813">Transport</keyword>
<evidence type="ECO:0000256" key="6">
    <source>
        <dbReference type="ARBA" id="ARBA00022989"/>
    </source>
</evidence>
<feature type="transmembrane region" description="Helical" evidence="9">
    <location>
        <begin position="445"/>
        <end position="464"/>
    </location>
</feature>
<feature type="transmembrane region" description="Helical" evidence="9">
    <location>
        <begin position="42"/>
        <end position="60"/>
    </location>
</feature>
<sequence length="486" mass="51319">MSQEKKIREKKKPTLLHAVIPLLGLLVCLGGGYAYLKLPTQVCLLAAAAVAAVVAWSLGLSWDDMVAGMTEKVTASFGSIMVMICVGAMISSWMFSGTIPMMIYYGIKLIDPRFLFVTGFLVCAIISTFTGTSFGSAGTAGVAVMGVAIATGAPLPITAGAVISGAVFGDKLSPFSDTTMLAPIAAGCDIYDHIRHMFYTTGCATILSLIVYGVVGFTLPASSISSPELVSQMLGTLESMFHFNLLLLLPPVIVLLGAFLRKPTVPVMLFASVLSIIMGCVFQGFPFKTAAAAFYSGFNVSMVPGVDPSTVIPQINTLLNRGGLMGMMSTILLIFCAFAFGGIYSKSGCIQVILEKIAGCIRSVGSLIASTVVSTIFMSIVTGSSYLAILVPGEMFSEPFERFGLHKKNLSRTLEDAGTCVVPLVPWAVAGTYMATTLGVPTVQYLPWAVLCYGSFLFALLFGFTGWTIKMADGTPFNASRKAASK</sequence>
<accession>A0ABR7NHW0</accession>
<evidence type="ECO:0000256" key="9">
    <source>
        <dbReference type="SAM" id="Phobius"/>
    </source>
</evidence>
<dbReference type="InterPro" id="IPR052180">
    <property type="entry name" value="NhaC_Na-H+_Antiporter"/>
</dbReference>
<evidence type="ECO:0000256" key="5">
    <source>
        <dbReference type="ARBA" id="ARBA00022692"/>
    </source>
</evidence>
<keyword evidence="12" id="KW-1185">Reference proteome</keyword>